<dbReference type="Proteomes" id="UP001283361">
    <property type="component" value="Unassembled WGS sequence"/>
</dbReference>
<evidence type="ECO:0000313" key="2">
    <source>
        <dbReference type="Proteomes" id="UP001283361"/>
    </source>
</evidence>
<name>A0AAE1BBV8_9GAST</name>
<sequence length="101" mass="10543">MHCQTRNAFIRIHGQPKIAVHKSSRKTPLSGLSIGPQGLNSSVPEYSELSPTGKAPGCTVALSDPSACREKNTGKSILSILPPGANVSILVVGVGIHVDNF</sequence>
<comment type="caution">
    <text evidence="1">The sequence shown here is derived from an EMBL/GenBank/DDBJ whole genome shotgun (WGS) entry which is preliminary data.</text>
</comment>
<reference evidence="1" key="1">
    <citation type="journal article" date="2023" name="G3 (Bethesda)">
        <title>A reference genome for the long-term kleptoplast-retaining sea slug Elysia crispata morphotype clarki.</title>
        <authorList>
            <person name="Eastman K.E."/>
            <person name="Pendleton A.L."/>
            <person name="Shaikh M.A."/>
            <person name="Suttiyut T."/>
            <person name="Ogas R."/>
            <person name="Tomko P."/>
            <person name="Gavelis G."/>
            <person name="Widhalm J.R."/>
            <person name="Wisecaver J.H."/>
        </authorList>
    </citation>
    <scope>NUCLEOTIDE SEQUENCE</scope>
    <source>
        <strain evidence="1">ECLA1</strain>
    </source>
</reference>
<dbReference type="EMBL" id="JAWDGP010000241">
    <property type="protein sequence ID" value="KAK3802377.1"/>
    <property type="molecule type" value="Genomic_DNA"/>
</dbReference>
<keyword evidence="2" id="KW-1185">Reference proteome</keyword>
<accession>A0AAE1BBV8</accession>
<proteinExistence type="predicted"/>
<dbReference type="AlphaFoldDB" id="A0AAE1BBV8"/>
<organism evidence="1 2">
    <name type="scientific">Elysia crispata</name>
    <name type="common">lettuce slug</name>
    <dbReference type="NCBI Taxonomy" id="231223"/>
    <lineage>
        <taxon>Eukaryota</taxon>
        <taxon>Metazoa</taxon>
        <taxon>Spiralia</taxon>
        <taxon>Lophotrochozoa</taxon>
        <taxon>Mollusca</taxon>
        <taxon>Gastropoda</taxon>
        <taxon>Heterobranchia</taxon>
        <taxon>Euthyneura</taxon>
        <taxon>Panpulmonata</taxon>
        <taxon>Sacoglossa</taxon>
        <taxon>Placobranchoidea</taxon>
        <taxon>Plakobranchidae</taxon>
        <taxon>Elysia</taxon>
    </lineage>
</organism>
<protein>
    <submittedName>
        <fullName evidence="1">Uncharacterized protein</fullName>
    </submittedName>
</protein>
<evidence type="ECO:0000313" key="1">
    <source>
        <dbReference type="EMBL" id="KAK3802377.1"/>
    </source>
</evidence>
<gene>
    <name evidence="1" type="ORF">RRG08_034522</name>
</gene>